<feature type="compositionally biased region" description="Low complexity" evidence="1">
    <location>
        <begin position="510"/>
        <end position="523"/>
    </location>
</feature>
<feature type="region of interest" description="Disordered" evidence="1">
    <location>
        <begin position="471"/>
        <end position="490"/>
    </location>
</feature>
<sequence>MPNITVVTSPEFRRLRSRSAEPPRPPHPEPKPKPKPKPDPKINRWNAAEPLARTLSQPQPQPQPQPRAASSLSVSGFEAEWPSLSRPTSAASGASMAGGKVASWNPSRSLFSLSLSRPASATSRRAAGGASASAGAGAGGVGCEAASEAPITSREENVTLREEKAIPAADAAAGADEDAAADIRPPAHDTPRLPDTPLPPDDTRHSLSPDDPPRARRPSPVSPTPVRGRLSPLTLNGKGKGKGKGSKLTTKGHVTRPPLSASLGISLTTHTHSSVESSEKENKSSEKETCDTVFGPPHLIHPQPRSALSPTILNLPSTPVFQMLTTDATPPKDGSFYPDQDENDQGEEAEVDTVSLHPPSATPNPARERESDIDTDIDIEIEALPKRFTPDPAAPEFVPSRGRQSRSRNPSPPRLSRSTTHLRRRTAVPPRARSYGPREIRQSGDMAYHPQSSTPLEQQMRFPMPFQTGPFQDLHHNNSYPPNAHQSSFPHHNALNAHRNIHHNIPNTHRNIHHNIPNTHPHPANIRPGPLANFPHGPAVPFRYAYRPPRPLPPLQHLLHQPQHHLQHHRGPPIGGHRFAPPPVRPPPRLPRNARQFPPAPPVPPAPTAYQLPTVQPPPPPPRLRVRKAHDYARPARGGAPGSVRAPGDSWDGSGWNPFRPNPVFDTPGFRINHTTRDRIGVPEQSEHMAIKDVWNVIDYLVSPSTNTVLDTLFNHPEKLMHHQSVRALASGKVEAFWTLRTEIAQAISDPLLCPSITQAAMVRMQLLLGVGVSPVDDEVVVTVPIAFWNDGEGFVRAANTLARVAVESKGWAGAWVDQSQGLPLWLVKWKEGGMERMTYDGTPGLRRTGRMDQRLHEVLARIGKETELLRRACGIVDQGEGVIGVERPIPVLPLVAE</sequence>
<dbReference type="GeneID" id="85492565"/>
<gene>
    <name evidence="2" type="ORF">CcaverHIS019_0200560</name>
</gene>
<accession>A0AA48I329</accession>
<feature type="region of interest" description="Disordered" evidence="1">
    <location>
        <begin position="1"/>
        <end position="438"/>
    </location>
</feature>
<dbReference type="EMBL" id="AP028213">
    <property type="protein sequence ID" value="BEI88694.1"/>
    <property type="molecule type" value="Genomic_DNA"/>
</dbReference>
<organism evidence="2 3">
    <name type="scientific">Cutaneotrichosporon cavernicola</name>
    <dbReference type="NCBI Taxonomy" id="279322"/>
    <lineage>
        <taxon>Eukaryota</taxon>
        <taxon>Fungi</taxon>
        <taxon>Dikarya</taxon>
        <taxon>Basidiomycota</taxon>
        <taxon>Agaricomycotina</taxon>
        <taxon>Tremellomycetes</taxon>
        <taxon>Trichosporonales</taxon>
        <taxon>Trichosporonaceae</taxon>
        <taxon>Cutaneotrichosporon</taxon>
    </lineage>
</organism>
<feature type="compositionally biased region" description="Low complexity" evidence="1">
    <location>
        <begin position="266"/>
        <end position="276"/>
    </location>
</feature>
<feature type="compositionally biased region" description="Basic and acidic residues" evidence="1">
    <location>
        <begin position="11"/>
        <end position="42"/>
    </location>
</feature>
<feature type="compositionally biased region" description="Low complexity" evidence="1">
    <location>
        <begin position="89"/>
        <end position="135"/>
    </location>
</feature>
<dbReference type="Proteomes" id="UP001233271">
    <property type="component" value="Chromosome 2"/>
</dbReference>
<feature type="compositionally biased region" description="Basic residues" evidence="1">
    <location>
        <begin position="562"/>
        <end position="571"/>
    </location>
</feature>
<feature type="region of interest" description="Disordered" evidence="1">
    <location>
        <begin position="510"/>
        <end position="532"/>
    </location>
</feature>
<feature type="compositionally biased region" description="Polar residues" evidence="1">
    <location>
        <begin position="477"/>
        <end position="490"/>
    </location>
</feature>
<protein>
    <submittedName>
        <fullName evidence="2">Uncharacterized protein</fullName>
    </submittedName>
</protein>
<feature type="compositionally biased region" description="Pro residues" evidence="1">
    <location>
        <begin position="580"/>
        <end position="590"/>
    </location>
</feature>
<feature type="compositionally biased region" description="Basic and acidic residues" evidence="1">
    <location>
        <begin position="277"/>
        <end position="290"/>
    </location>
</feature>
<evidence type="ECO:0000256" key="1">
    <source>
        <dbReference type="SAM" id="MobiDB-lite"/>
    </source>
</evidence>
<reference evidence="2" key="1">
    <citation type="journal article" date="2023" name="BMC Genomics">
        <title>Chromosome-level genome assemblies of Cutaneotrichosporon spp. (Trichosporonales, Basidiomycota) reveal imbalanced evolution between nucleotide sequences and chromosome synteny.</title>
        <authorList>
            <person name="Kobayashi Y."/>
            <person name="Kayamori A."/>
            <person name="Aoki K."/>
            <person name="Shiwa Y."/>
            <person name="Matsutani M."/>
            <person name="Fujita N."/>
            <person name="Sugita T."/>
            <person name="Iwasaki W."/>
            <person name="Tanaka N."/>
            <person name="Takashima M."/>
        </authorList>
    </citation>
    <scope>NUCLEOTIDE SEQUENCE</scope>
    <source>
        <strain evidence="2">HIS019</strain>
    </source>
</reference>
<feature type="compositionally biased region" description="Polar residues" evidence="1">
    <location>
        <begin position="306"/>
        <end position="328"/>
    </location>
</feature>
<dbReference type="RefSeq" id="XP_060453960.1">
    <property type="nucleotide sequence ID" value="XM_060597026.1"/>
</dbReference>
<feature type="compositionally biased region" description="Acidic residues" evidence="1">
    <location>
        <begin position="339"/>
        <end position="351"/>
    </location>
</feature>
<name>A0AA48I329_9TREE</name>
<proteinExistence type="predicted"/>
<dbReference type="KEGG" id="ccac:CcaHIS019_0200560"/>
<feature type="compositionally biased region" description="Pro residues" evidence="1">
    <location>
        <begin position="598"/>
        <end position="607"/>
    </location>
</feature>
<evidence type="ECO:0000313" key="2">
    <source>
        <dbReference type="EMBL" id="BEI88694.1"/>
    </source>
</evidence>
<feature type="region of interest" description="Disordered" evidence="1">
    <location>
        <begin position="545"/>
        <end position="655"/>
    </location>
</feature>
<evidence type="ECO:0000313" key="3">
    <source>
        <dbReference type="Proteomes" id="UP001233271"/>
    </source>
</evidence>
<dbReference type="AlphaFoldDB" id="A0AA48I329"/>
<keyword evidence="3" id="KW-1185">Reference proteome</keyword>
<feature type="compositionally biased region" description="Basic and acidic residues" evidence="1">
    <location>
        <begin position="201"/>
        <end position="214"/>
    </location>
</feature>
<feature type="compositionally biased region" description="Basic and acidic residues" evidence="1">
    <location>
        <begin position="153"/>
        <end position="165"/>
    </location>
</feature>